<feature type="region of interest" description="Disordered" evidence="1">
    <location>
        <begin position="1"/>
        <end position="131"/>
    </location>
</feature>
<reference evidence="2" key="1">
    <citation type="submission" date="2020-03" db="EMBL/GenBank/DDBJ databases">
        <title>Studies in the Genomics of Life Span.</title>
        <authorList>
            <person name="Glass D."/>
        </authorList>
    </citation>
    <scope>NUCLEOTIDE SEQUENCE</scope>
    <source>
        <strain evidence="2">SUZIE</strain>
        <tissue evidence="2">Muscle</tissue>
    </source>
</reference>
<accession>A0AA41T2H5</accession>
<feature type="compositionally biased region" description="Polar residues" evidence="1">
    <location>
        <begin position="170"/>
        <end position="193"/>
    </location>
</feature>
<evidence type="ECO:0000313" key="2">
    <source>
        <dbReference type="EMBL" id="MBZ3881117.1"/>
    </source>
</evidence>
<protein>
    <submittedName>
        <fullName evidence="2">Acetyl-CoA carboxylase 2</fullName>
    </submittedName>
</protein>
<dbReference type="AlphaFoldDB" id="A0AA41T2H5"/>
<keyword evidence="3" id="KW-1185">Reference proteome</keyword>
<dbReference type="Proteomes" id="UP001166674">
    <property type="component" value="Unassembled WGS sequence"/>
</dbReference>
<feature type="compositionally biased region" description="Polar residues" evidence="1">
    <location>
        <begin position="16"/>
        <end position="31"/>
    </location>
</feature>
<organism evidence="2 3">
    <name type="scientific">Sciurus carolinensis</name>
    <name type="common">Eastern gray squirrel</name>
    <dbReference type="NCBI Taxonomy" id="30640"/>
    <lineage>
        <taxon>Eukaryota</taxon>
        <taxon>Metazoa</taxon>
        <taxon>Chordata</taxon>
        <taxon>Craniata</taxon>
        <taxon>Vertebrata</taxon>
        <taxon>Euteleostomi</taxon>
        <taxon>Mammalia</taxon>
        <taxon>Eutheria</taxon>
        <taxon>Euarchontoglires</taxon>
        <taxon>Glires</taxon>
        <taxon>Rodentia</taxon>
        <taxon>Sciuromorpha</taxon>
        <taxon>Sciuridae</taxon>
        <taxon>Sciurinae</taxon>
        <taxon>Sciurini</taxon>
        <taxon>Sciurus</taxon>
    </lineage>
</organism>
<gene>
    <name evidence="2" type="ORF">SUZIE_161335</name>
</gene>
<sequence length="193" mass="20320">MTDAEPVTNKKLEASFASSQGPFLDSGSSEEPLQENGKGSPLPETPSQAELASHKGPEGACRQRSPLPPSHQKPPRNPVSSNGTWPSPELQANGTGTQGPEAPDTNGLSCPAGPRGQQARSLSRADEKQAHIKRQLMTNFILGSFDDNSSDEDPGASSFRESSRKGSRASLGTLSLEAAQTASDPETQVPTMR</sequence>
<dbReference type="EMBL" id="JAATJV010374999">
    <property type="protein sequence ID" value="MBZ3881117.1"/>
    <property type="molecule type" value="Genomic_DNA"/>
</dbReference>
<proteinExistence type="predicted"/>
<feature type="region of interest" description="Disordered" evidence="1">
    <location>
        <begin position="143"/>
        <end position="193"/>
    </location>
</feature>
<feature type="compositionally biased region" description="Polar residues" evidence="1">
    <location>
        <begin position="78"/>
        <end position="95"/>
    </location>
</feature>
<name>A0AA41T2H5_SCICA</name>
<evidence type="ECO:0000313" key="3">
    <source>
        <dbReference type="Proteomes" id="UP001166674"/>
    </source>
</evidence>
<feature type="compositionally biased region" description="Pro residues" evidence="1">
    <location>
        <begin position="66"/>
        <end position="77"/>
    </location>
</feature>
<comment type="caution">
    <text evidence="2">The sequence shown here is derived from an EMBL/GenBank/DDBJ whole genome shotgun (WGS) entry which is preliminary data.</text>
</comment>
<evidence type="ECO:0000256" key="1">
    <source>
        <dbReference type="SAM" id="MobiDB-lite"/>
    </source>
</evidence>